<dbReference type="AlphaFoldDB" id="A0A382RU97"/>
<feature type="transmembrane region" description="Helical" evidence="1">
    <location>
        <begin position="99"/>
        <end position="119"/>
    </location>
</feature>
<evidence type="ECO:0000259" key="2">
    <source>
        <dbReference type="PROSITE" id="PS50855"/>
    </source>
</evidence>
<feature type="transmembrane region" description="Helical" evidence="1">
    <location>
        <begin position="59"/>
        <end position="79"/>
    </location>
</feature>
<evidence type="ECO:0000313" key="3">
    <source>
        <dbReference type="EMBL" id="SVD00637.1"/>
    </source>
</evidence>
<dbReference type="GO" id="GO:0015990">
    <property type="term" value="P:electron transport coupled proton transport"/>
    <property type="evidence" value="ECO:0007669"/>
    <property type="project" value="TreeGrafter"/>
</dbReference>
<evidence type="ECO:0000256" key="1">
    <source>
        <dbReference type="SAM" id="Phobius"/>
    </source>
</evidence>
<sequence>VAAVLSMIVWGHHMFTSGMNPYLGEYFSVVTVLITLPFAVIGLNLIASLWRADLRLTTAMLFAIGIISAVGTGGLGGLWLGTAASDIYFHDSVFVVGHFHFMIGVVTSFGIFAAIYYWFPKMFGRHMNETLGKIHFWLTIVSVFPAFIAMHYLGLGGALRRVYDPTYYEYVRPLQEMNVWITFLLFIAIAGQLVFFVNLFRSLFWGTKADANPWNGATLEWTTPSPAPHLNWNEPPTVYGGPYQYRVNGVGGYVAQHTPPEEIKCPVGPHEG</sequence>
<dbReference type="GO" id="GO:0022904">
    <property type="term" value="P:respiratory electron transport chain"/>
    <property type="evidence" value="ECO:0007669"/>
    <property type="project" value="TreeGrafter"/>
</dbReference>
<dbReference type="GO" id="GO:0009060">
    <property type="term" value="P:aerobic respiration"/>
    <property type="evidence" value="ECO:0007669"/>
    <property type="project" value="InterPro"/>
</dbReference>
<feature type="non-terminal residue" evidence="3">
    <location>
        <position position="1"/>
    </location>
</feature>
<protein>
    <recommendedName>
        <fullName evidence="2">Cytochrome oxidase subunit I profile domain-containing protein</fullName>
    </recommendedName>
</protein>
<dbReference type="PANTHER" id="PTHR10422">
    <property type="entry name" value="CYTOCHROME C OXIDASE SUBUNIT 1"/>
    <property type="match status" value="1"/>
</dbReference>
<dbReference type="EMBL" id="UINC01123876">
    <property type="protein sequence ID" value="SVD00637.1"/>
    <property type="molecule type" value="Genomic_DNA"/>
</dbReference>
<dbReference type="GO" id="GO:0020037">
    <property type="term" value="F:heme binding"/>
    <property type="evidence" value="ECO:0007669"/>
    <property type="project" value="InterPro"/>
</dbReference>
<name>A0A382RU97_9ZZZZ</name>
<dbReference type="InterPro" id="IPR023616">
    <property type="entry name" value="Cyt_c_oxase-like_su1_dom"/>
</dbReference>
<dbReference type="SUPFAM" id="SSF81442">
    <property type="entry name" value="Cytochrome c oxidase subunit I-like"/>
    <property type="match status" value="1"/>
</dbReference>
<organism evidence="3">
    <name type="scientific">marine metagenome</name>
    <dbReference type="NCBI Taxonomy" id="408172"/>
    <lineage>
        <taxon>unclassified sequences</taxon>
        <taxon>metagenomes</taxon>
        <taxon>ecological metagenomes</taxon>
    </lineage>
</organism>
<dbReference type="GO" id="GO:0016020">
    <property type="term" value="C:membrane"/>
    <property type="evidence" value="ECO:0007669"/>
    <property type="project" value="InterPro"/>
</dbReference>
<feature type="domain" description="Cytochrome oxidase subunit I profile" evidence="2">
    <location>
        <begin position="1"/>
        <end position="239"/>
    </location>
</feature>
<keyword evidence="1" id="KW-0472">Membrane</keyword>
<dbReference type="GO" id="GO:0004129">
    <property type="term" value="F:cytochrome-c oxidase activity"/>
    <property type="evidence" value="ECO:0007669"/>
    <property type="project" value="InterPro"/>
</dbReference>
<dbReference type="PROSITE" id="PS50855">
    <property type="entry name" value="COX1"/>
    <property type="match status" value="1"/>
</dbReference>
<proteinExistence type="predicted"/>
<dbReference type="PANTHER" id="PTHR10422:SF18">
    <property type="entry name" value="CYTOCHROME C OXIDASE SUBUNIT 1"/>
    <property type="match status" value="1"/>
</dbReference>
<gene>
    <name evidence="3" type="ORF">METZ01_LOCUS353491</name>
</gene>
<accession>A0A382RU97</accession>
<feature type="transmembrane region" description="Helical" evidence="1">
    <location>
        <begin position="179"/>
        <end position="200"/>
    </location>
</feature>
<reference evidence="3" key="1">
    <citation type="submission" date="2018-05" db="EMBL/GenBank/DDBJ databases">
        <authorList>
            <person name="Lanie J.A."/>
            <person name="Ng W.-L."/>
            <person name="Kazmierczak K.M."/>
            <person name="Andrzejewski T.M."/>
            <person name="Davidsen T.M."/>
            <person name="Wayne K.J."/>
            <person name="Tettelin H."/>
            <person name="Glass J.I."/>
            <person name="Rusch D."/>
            <person name="Podicherti R."/>
            <person name="Tsui H.-C.T."/>
            <person name="Winkler M.E."/>
        </authorList>
    </citation>
    <scope>NUCLEOTIDE SEQUENCE</scope>
</reference>
<feature type="transmembrane region" description="Helical" evidence="1">
    <location>
        <begin position="26"/>
        <end position="47"/>
    </location>
</feature>
<keyword evidence="1" id="KW-0812">Transmembrane</keyword>
<keyword evidence="1" id="KW-1133">Transmembrane helix</keyword>
<dbReference type="InterPro" id="IPR036927">
    <property type="entry name" value="Cyt_c_oxase-like_su1_sf"/>
</dbReference>
<dbReference type="InterPro" id="IPR000883">
    <property type="entry name" value="Cyt_C_Oxase_1"/>
</dbReference>
<dbReference type="PRINTS" id="PR01165">
    <property type="entry name" value="CYCOXIDASEI"/>
</dbReference>
<dbReference type="Pfam" id="PF00115">
    <property type="entry name" value="COX1"/>
    <property type="match status" value="1"/>
</dbReference>
<feature type="transmembrane region" description="Helical" evidence="1">
    <location>
        <begin position="134"/>
        <end position="159"/>
    </location>
</feature>
<dbReference type="Gene3D" id="1.20.210.10">
    <property type="entry name" value="Cytochrome c oxidase-like, subunit I domain"/>
    <property type="match status" value="1"/>
</dbReference>